<protein>
    <submittedName>
        <fullName evidence="2">Uncharacterized protein</fullName>
    </submittedName>
</protein>
<dbReference type="EMBL" id="BKCJ011024319">
    <property type="protein sequence ID" value="GFC69380.1"/>
    <property type="molecule type" value="Genomic_DNA"/>
</dbReference>
<sequence>LLAKEQPLPAAVSPTAESPGYIADSKPEIDPDEEHGDDEKSEGDSIDYPTSRGDDDGDDLLEDDADDEDKEESLDNEEEEEEHLALTVPAPALHSSISASEDSDQTEPFEEGETAATPPPSAYRVAVRISVRPYIPMPFRSESKVERLLAIPTPSLSPVSPTSYPLPPFLMPLPIFTPLPLPPPIILPRTRASMVLMRSAAPSTFILAPRSRTPPIGTPPLLPIPLPTTSFPLPLLLPSTSGSESIPEADMSLLKRTRFTTPTGGYEVGKSSIATAARQIRPALTEDGSRRAEDRLIGRLRR</sequence>
<feature type="compositionally biased region" description="Acidic residues" evidence="1">
    <location>
        <begin position="30"/>
        <end position="45"/>
    </location>
</feature>
<feature type="compositionally biased region" description="Acidic residues" evidence="1">
    <location>
        <begin position="101"/>
        <end position="113"/>
    </location>
</feature>
<feature type="compositionally biased region" description="Acidic residues" evidence="1">
    <location>
        <begin position="55"/>
        <end position="82"/>
    </location>
</feature>
<organism evidence="2">
    <name type="scientific">Tanacetum cinerariifolium</name>
    <name type="common">Dalmatian daisy</name>
    <name type="synonym">Chrysanthemum cinerariifolium</name>
    <dbReference type="NCBI Taxonomy" id="118510"/>
    <lineage>
        <taxon>Eukaryota</taxon>
        <taxon>Viridiplantae</taxon>
        <taxon>Streptophyta</taxon>
        <taxon>Embryophyta</taxon>
        <taxon>Tracheophyta</taxon>
        <taxon>Spermatophyta</taxon>
        <taxon>Magnoliopsida</taxon>
        <taxon>eudicotyledons</taxon>
        <taxon>Gunneridae</taxon>
        <taxon>Pentapetalae</taxon>
        <taxon>asterids</taxon>
        <taxon>campanulids</taxon>
        <taxon>Asterales</taxon>
        <taxon>Asteraceae</taxon>
        <taxon>Asteroideae</taxon>
        <taxon>Anthemideae</taxon>
        <taxon>Anthemidinae</taxon>
        <taxon>Tanacetum</taxon>
    </lineage>
</organism>
<evidence type="ECO:0000256" key="1">
    <source>
        <dbReference type="SAM" id="MobiDB-lite"/>
    </source>
</evidence>
<gene>
    <name evidence="2" type="ORF">Tci_841350</name>
</gene>
<name>A0A699QGG8_TANCI</name>
<reference evidence="2" key="1">
    <citation type="journal article" date="2019" name="Sci. Rep.">
        <title>Draft genome of Tanacetum cinerariifolium, the natural source of mosquito coil.</title>
        <authorList>
            <person name="Yamashiro T."/>
            <person name="Shiraishi A."/>
            <person name="Satake H."/>
            <person name="Nakayama K."/>
        </authorList>
    </citation>
    <scope>NUCLEOTIDE SEQUENCE</scope>
</reference>
<comment type="caution">
    <text evidence="2">The sequence shown here is derived from an EMBL/GenBank/DDBJ whole genome shotgun (WGS) entry which is preliminary data.</text>
</comment>
<evidence type="ECO:0000313" key="2">
    <source>
        <dbReference type="EMBL" id="GFC69380.1"/>
    </source>
</evidence>
<dbReference type="AlphaFoldDB" id="A0A699QGG8"/>
<feature type="non-terminal residue" evidence="2">
    <location>
        <position position="1"/>
    </location>
</feature>
<feature type="region of interest" description="Disordered" evidence="1">
    <location>
        <begin position="1"/>
        <end position="119"/>
    </location>
</feature>
<accession>A0A699QGG8</accession>
<proteinExistence type="predicted"/>
<feature type="non-terminal residue" evidence="2">
    <location>
        <position position="302"/>
    </location>
</feature>